<accession>A0ACB6V9D7</accession>
<dbReference type="Proteomes" id="UP000744676">
    <property type="component" value="Unassembled WGS sequence"/>
</dbReference>
<sequence length="466" mass="51691">MSHASVSYLPSSFAMHFFTISLKFLVDYLSAETNRARNTAISYGLFAIVVGGVMGWPFVLALAPAWALHYLYITVTIPSPAVEEKKPIDKKMPIEETQTLDLTPYRAFFNSVLNVIKASLILIAIIVGIDAIAYRKIEFVPLNIVLYNVVHASADSGPNIFGTEPWYYYFANLTLNFNIALPLALAAPLALPFSSIKRKCQALLLLLPFFLWLAIFTAQPHKEERFMYIVYGALAVNAAVTVDAIMQVGLRVLPRWPWVGKTAVAAVLLVYAALSIMRTSALISYYGAPITVYNTVRDLIPPEHTAGGGEYSNICVGREWYRFPSSYFLRDDQRLKFIASGFDGLLPGEFAEGGRGLRNWRSGTHVVPSGMNNRNEADPSKLVPVSACDYIVDTDLATAPGETRFTRDEENWRKLVCRPFLDAGASRGLARQFKIPTALHNLTKTISTTTPSVRLGEVQIFKDTVT</sequence>
<reference evidence="1 2" key="1">
    <citation type="journal article" date="2020" name="Front. Microbiol.">
        <title>Phenotypic and Genetic Characterization of the Cheese Ripening Yeast Geotrichum candidum.</title>
        <authorList>
            <person name="Perkins V."/>
            <person name="Vignola S."/>
            <person name="Lessard M.H."/>
            <person name="Plante P.L."/>
            <person name="Corbeil J."/>
            <person name="Dugat-Bony E."/>
            <person name="Frenette M."/>
            <person name="Labrie S."/>
        </authorList>
    </citation>
    <scope>NUCLEOTIDE SEQUENCE [LARGE SCALE GENOMIC DNA]</scope>
    <source>
        <strain evidence="1 2">LMA-1147</strain>
    </source>
</reference>
<evidence type="ECO:0000313" key="2">
    <source>
        <dbReference type="Proteomes" id="UP000744676"/>
    </source>
</evidence>
<dbReference type="EMBL" id="QVQA01000008">
    <property type="protein sequence ID" value="KAF5101960.1"/>
    <property type="molecule type" value="Genomic_DNA"/>
</dbReference>
<evidence type="ECO:0000313" key="1">
    <source>
        <dbReference type="EMBL" id="KAF5101960.1"/>
    </source>
</evidence>
<gene>
    <name evidence="1" type="ORF">D0Z00_000615</name>
</gene>
<name>A0ACB6V9D7_9ASCO</name>
<proteinExistence type="predicted"/>
<protein>
    <submittedName>
        <fullName evidence="1">Uncharacterized protein</fullName>
    </submittedName>
</protein>
<comment type="caution">
    <text evidence="1">The sequence shown here is derived from an EMBL/GenBank/DDBJ whole genome shotgun (WGS) entry which is preliminary data.</text>
</comment>
<keyword evidence="2" id="KW-1185">Reference proteome</keyword>
<organism evidence="1 2">
    <name type="scientific">Geotrichum galactomycetum</name>
    <dbReference type="NCBI Taxonomy" id="27317"/>
    <lineage>
        <taxon>Eukaryota</taxon>
        <taxon>Fungi</taxon>
        <taxon>Dikarya</taxon>
        <taxon>Ascomycota</taxon>
        <taxon>Saccharomycotina</taxon>
        <taxon>Dipodascomycetes</taxon>
        <taxon>Dipodascales</taxon>
        <taxon>Dipodascaceae</taxon>
        <taxon>Geotrichum</taxon>
    </lineage>
</organism>